<comment type="similarity">
    <text evidence="2">Belongs to the terpene synthase family.</text>
</comment>
<dbReference type="SUPFAM" id="SSF48239">
    <property type="entry name" value="Terpenoid cyclases/Protein prenyltransferases"/>
    <property type="match status" value="1"/>
</dbReference>
<dbReference type="InterPro" id="IPR005630">
    <property type="entry name" value="Terpene_synthase_metal-bd"/>
</dbReference>
<reference evidence="8" key="1">
    <citation type="submission" date="2020-06" db="EMBL/GenBank/DDBJ databases">
        <authorList>
            <person name="Li T."/>
            <person name="Hu X."/>
            <person name="Zhang T."/>
            <person name="Song X."/>
            <person name="Zhang H."/>
            <person name="Dai N."/>
            <person name="Sheng W."/>
            <person name="Hou X."/>
            <person name="Wei L."/>
        </authorList>
    </citation>
    <scope>NUCLEOTIDE SEQUENCE</scope>
    <source>
        <strain evidence="8">KEN1</strain>
        <tissue evidence="8">Leaf</tissue>
    </source>
</reference>
<comment type="caution">
    <text evidence="8">The sequence shown here is derived from an EMBL/GenBank/DDBJ whole genome shotgun (WGS) entry which is preliminary data.</text>
</comment>
<dbReference type="GO" id="GO:0000287">
    <property type="term" value="F:magnesium ion binding"/>
    <property type="evidence" value="ECO:0007669"/>
    <property type="project" value="InterPro"/>
</dbReference>
<evidence type="ECO:0000313" key="8">
    <source>
        <dbReference type="EMBL" id="KAL0393926.1"/>
    </source>
</evidence>
<evidence type="ECO:0000259" key="7">
    <source>
        <dbReference type="Pfam" id="PF03936"/>
    </source>
</evidence>
<dbReference type="PANTHER" id="PTHR31739">
    <property type="entry name" value="ENT-COPALYL DIPHOSPHATE SYNTHASE, CHLOROPLASTIC"/>
    <property type="match status" value="1"/>
</dbReference>
<evidence type="ECO:0000259" key="6">
    <source>
        <dbReference type="Pfam" id="PF01397"/>
    </source>
</evidence>
<keyword evidence="3" id="KW-0479">Metal-binding</keyword>
<dbReference type="InterPro" id="IPR050148">
    <property type="entry name" value="Terpene_synthase-like"/>
</dbReference>
<dbReference type="Gene3D" id="1.10.600.10">
    <property type="entry name" value="Farnesyl Diphosphate Synthase"/>
    <property type="match status" value="1"/>
</dbReference>
<protein>
    <submittedName>
        <fullName evidence="8">Class I diterpene synthase TPS6, chloroplastic</fullName>
    </submittedName>
</protein>
<dbReference type="Gene3D" id="1.50.10.130">
    <property type="entry name" value="Terpene synthase, N-terminal domain"/>
    <property type="match status" value="1"/>
</dbReference>
<evidence type="ECO:0000256" key="5">
    <source>
        <dbReference type="ARBA" id="ARBA00023239"/>
    </source>
</evidence>
<evidence type="ECO:0000256" key="1">
    <source>
        <dbReference type="ARBA" id="ARBA00004721"/>
    </source>
</evidence>
<dbReference type="Pfam" id="PF01397">
    <property type="entry name" value="Terpene_synth"/>
    <property type="match status" value="1"/>
</dbReference>
<dbReference type="PANTHER" id="PTHR31739:SF33">
    <property type="entry name" value="CIS-ABIENOL SYNTHASE, CHLOROPLASTIC"/>
    <property type="match status" value="1"/>
</dbReference>
<dbReference type="InterPro" id="IPR008949">
    <property type="entry name" value="Isoprenoid_synthase_dom_sf"/>
</dbReference>
<dbReference type="Pfam" id="PF03936">
    <property type="entry name" value="Terpene_synth_C"/>
    <property type="match status" value="1"/>
</dbReference>
<dbReference type="GO" id="GO:0010333">
    <property type="term" value="F:terpene synthase activity"/>
    <property type="evidence" value="ECO:0007669"/>
    <property type="project" value="InterPro"/>
</dbReference>
<sequence length="409" mass="47933">MIDRLWQRKEEEILQISPVVQWHFGFCVSKDMKSHQMNWQERFFDTVSLQTSGVATVLELYRASQLQISEEESSLERIHAWTSKFLKQQLLNKTIPNKQLQKQVDYELKNFHGIPDRVGNRRSLELYDMDNYQVLKAAYRCPAIHNEDLFLFSRQDFNICQAQHQKELEQLERWNEQSATAYGSEEVEILFTALYNTVNEVAAKAYIEQGRCVKHLLVSLWVEMLTSFMREMDLWSDETPPSVDEYLSFAWLSISCRSCILTSTHFLGIKLSEEMVMSPEFTSLCKHVSFVARLLNDLQTFKKEEEERKLNSVILMQAAHKDGGGISEEDAIWEIKKIVEFNRRKLLQMVYQRNGSIVPRECKDVFWKTSKIAYYLYSSGDEFTSPQEMMEDMKSLIYKPLQLPALATS</sequence>
<feature type="domain" description="Terpene synthase N-terminal" evidence="6">
    <location>
        <begin position="25"/>
        <end position="108"/>
    </location>
</feature>
<dbReference type="InterPro" id="IPR001906">
    <property type="entry name" value="Terpene_synth_N"/>
</dbReference>
<dbReference type="SUPFAM" id="SSF48576">
    <property type="entry name" value="Terpenoid synthases"/>
    <property type="match status" value="1"/>
</dbReference>
<organism evidence="8">
    <name type="scientific">Sesamum latifolium</name>
    <dbReference type="NCBI Taxonomy" id="2727402"/>
    <lineage>
        <taxon>Eukaryota</taxon>
        <taxon>Viridiplantae</taxon>
        <taxon>Streptophyta</taxon>
        <taxon>Embryophyta</taxon>
        <taxon>Tracheophyta</taxon>
        <taxon>Spermatophyta</taxon>
        <taxon>Magnoliopsida</taxon>
        <taxon>eudicotyledons</taxon>
        <taxon>Gunneridae</taxon>
        <taxon>Pentapetalae</taxon>
        <taxon>asterids</taxon>
        <taxon>lamiids</taxon>
        <taxon>Lamiales</taxon>
        <taxon>Pedaliaceae</taxon>
        <taxon>Sesamum</taxon>
    </lineage>
</organism>
<name>A0AAW2SR09_9LAMI</name>
<dbReference type="GO" id="GO:0009507">
    <property type="term" value="C:chloroplast"/>
    <property type="evidence" value="ECO:0007669"/>
    <property type="project" value="TreeGrafter"/>
</dbReference>
<dbReference type="InterPro" id="IPR008930">
    <property type="entry name" value="Terpenoid_cyclase/PrenylTrfase"/>
</dbReference>
<dbReference type="EMBL" id="JACGWN010000016">
    <property type="protein sequence ID" value="KAL0393926.1"/>
    <property type="molecule type" value="Genomic_DNA"/>
</dbReference>
<dbReference type="InterPro" id="IPR036965">
    <property type="entry name" value="Terpene_synth_N_sf"/>
</dbReference>
<evidence type="ECO:0000256" key="3">
    <source>
        <dbReference type="ARBA" id="ARBA00022723"/>
    </source>
</evidence>
<evidence type="ECO:0000256" key="4">
    <source>
        <dbReference type="ARBA" id="ARBA00022842"/>
    </source>
</evidence>
<keyword evidence="5" id="KW-0456">Lyase</keyword>
<reference evidence="8" key="2">
    <citation type="journal article" date="2024" name="Plant">
        <title>Genomic evolution and insights into agronomic trait innovations of Sesamum species.</title>
        <authorList>
            <person name="Miao H."/>
            <person name="Wang L."/>
            <person name="Qu L."/>
            <person name="Liu H."/>
            <person name="Sun Y."/>
            <person name="Le M."/>
            <person name="Wang Q."/>
            <person name="Wei S."/>
            <person name="Zheng Y."/>
            <person name="Lin W."/>
            <person name="Duan Y."/>
            <person name="Cao H."/>
            <person name="Xiong S."/>
            <person name="Wang X."/>
            <person name="Wei L."/>
            <person name="Li C."/>
            <person name="Ma Q."/>
            <person name="Ju M."/>
            <person name="Zhao R."/>
            <person name="Li G."/>
            <person name="Mu C."/>
            <person name="Tian Q."/>
            <person name="Mei H."/>
            <person name="Zhang T."/>
            <person name="Gao T."/>
            <person name="Zhang H."/>
        </authorList>
    </citation>
    <scope>NUCLEOTIDE SEQUENCE</scope>
    <source>
        <strain evidence="8">KEN1</strain>
    </source>
</reference>
<gene>
    <name evidence="8" type="ORF">Slati_4358800</name>
</gene>
<accession>A0AAW2SR09</accession>
<comment type="pathway">
    <text evidence="1">Secondary metabolite biosynthesis; terpenoid biosynthesis.</text>
</comment>
<dbReference type="GO" id="GO:0009686">
    <property type="term" value="P:gibberellin biosynthetic process"/>
    <property type="evidence" value="ECO:0007669"/>
    <property type="project" value="TreeGrafter"/>
</dbReference>
<keyword evidence="4" id="KW-0460">Magnesium</keyword>
<dbReference type="AlphaFoldDB" id="A0AAW2SR09"/>
<proteinExistence type="inferred from homology"/>
<evidence type="ECO:0000256" key="2">
    <source>
        <dbReference type="ARBA" id="ARBA00006333"/>
    </source>
</evidence>
<feature type="domain" description="Terpene synthase metal-binding" evidence="7">
    <location>
        <begin position="169"/>
        <end position="344"/>
    </location>
</feature>